<dbReference type="SUPFAM" id="SSF51120">
    <property type="entry name" value="beta-Roll"/>
    <property type="match status" value="2"/>
</dbReference>
<dbReference type="InterPro" id="IPR014044">
    <property type="entry name" value="CAP_dom"/>
</dbReference>
<dbReference type="InterPro" id="IPR001343">
    <property type="entry name" value="Hemolysn_Ca-bd"/>
</dbReference>
<feature type="domain" description="SCP" evidence="2">
    <location>
        <begin position="12"/>
        <end position="141"/>
    </location>
</feature>
<dbReference type="Gene3D" id="2.150.10.10">
    <property type="entry name" value="Serralysin-like metalloprotease, C-terminal"/>
    <property type="match status" value="1"/>
</dbReference>
<feature type="region of interest" description="Disordered" evidence="1">
    <location>
        <begin position="148"/>
        <end position="172"/>
    </location>
</feature>
<dbReference type="PANTHER" id="PTHR31157">
    <property type="entry name" value="SCP DOMAIN-CONTAINING PROTEIN"/>
    <property type="match status" value="1"/>
</dbReference>
<dbReference type="PANTHER" id="PTHR31157:SF1">
    <property type="entry name" value="SCP DOMAIN-CONTAINING PROTEIN"/>
    <property type="match status" value="1"/>
</dbReference>
<organism evidence="3 4">
    <name type="scientific">Ruegeria profundi</name>
    <dbReference type="NCBI Taxonomy" id="1685378"/>
    <lineage>
        <taxon>Bacteria</taxon>
        <taxon>Pseudomonadati</taxon>
        <taxon>Pseudomonadota</taxon>
        <taxon>Alphaproteobacteria</taxon>
        <taxon>Rhodobacterales</taxon>
        <taxon>Roseobacteraceae</taxon>
        <taxon>Ruegeria</taxon>
    </lineage>
</organism>
<dbReference type="SUPFAM" id="SSF55797">
    <property type="entry name" value="PR-1-like"/>
    <property type="match status" value="1"/>
</dbReference>
<evidence type="ECO:0000259" key="2">
    <source>
        <dbReference type="Pfam" id="PF00188"/>
    </source>
</evidence>
<proteinExistence type="predicted"/>
<dbReference type="Pfam" id="PF00188">
    <property type="entry name" value="CAP"/>
    <property type="match status" value="1"/>
</dbReference>
<dbReference type="InterPro" id="IPR035940">
    <property type="entry name" value="CAP_sf"/>
</dbReference>
<dbReference type="Gene3D" id="3.40.33.10">
    <property type="entry name" value="CAP"/>
    <property type="match status" value="1"/>
</dbReference>
<protein>
    <recommendedName>
        <fullName evidence="2">SCP domain-containing protein</fullName>
    </recommendedName>
</protein>
<dbReference type="InterPro" id="IPR011049">
    <property type="entry name" value="Serralysin-like_metalloprot_C"/>
</dbReference>
<dbReference type="PROSITE" id="PS00330">
    <property type="entry name" value="HEMOLYSIN_CALCIUM"/>
    <property type="match status" value="3"/>
</dbReference>
<evidence type="ECO:0000313" key="4">
    <source>
        <dbReference type="Proteomes" id="UP000053690"/>
    </source>
</evidence>
<keyword evidence="4" id="KW-1185">Reference proteome</keyword>
<dbReference type="PRINTS" id="PR00313">
    <property type="entry name" value="CABNDNGRPT"/>
</dbReference>
<comment type="caution">
    <text evidence="3">The sequence shown here is derived from an EMBL/GenBank/DDBJ whole genome shotgun (WGS) entry which is preliminary data.</text>
</comment>
<dbReference type="OrthoDB" id="419320at2"/>
<dbReference type="InterPro" id="IPR018511">
    <property type="entry name" value="Hemolysin-typ_Ca-bd_CS"/>
</dbReference>
<sequence length="375" mass="39056">MSTASELERQMLALINAERAQAGLPPVRLELNLNEAAEDHSQWMLNTDTFSHTGQGGSSPSQRMDAAGFDFAGSWRATENIAWQSIRGAPGLSDDVENLHNSLMNSPGHRANILDPNVTVVGIGIEVGKFEGWDAIIVTQNFARTSGQLDLDTGGSGGSTPAPTPTEPGQEAVDAGTIGDASDDWFILKSGQAGTLDGRDGDDILGGGNGRDTLIGGLGDDTLSGYGGNDTLLGGQGVDLLKGATGNDWLQSGMGADRLQGGAGDDVLRGGRGRDTLIGGDDDDTLIGARGIDTMTGGSGSDTFVFTIGPDTVTDFTDEDYIDLSLNTAITGYSDLMNNHISESRGDVIIDDGAGNSLTLEDTRVADLTMDHFLF</sequence>
<dbReference type="STRING" id="1685378.AVO44_13865"/>
<dbReference type="CDD" id="cd05379">
    <property type="entry name" value="CAP_bacterial"/>
    <property type="match status" value="1"/>
</dbReference>
<dbReference type="Proteomes" id="UP000053690">
    <property type="component" value="Unassembled WGS sequence"/>
</dbReference>
<evidence type="ECO:0000313" key="3">
    <source>
        <dbReference type="EMBL" id="KUJ78239.1"/>
    </source>
</evidence>
<name>A0A0X3TRB9_9RHOB</name>
<evidence type="ECO:0000256" key="1">
    <source>
        <dbReference type="SAM" id="MobiDB-lite"/>
    </source>
</evidence>
<dbReference type="AlphaFoldDB" id="A0A0X3TRB9"/>
<reference evidence="4" key="1">
    <citation type="submission" date="2015-12" db="EMBL/GenBank/DDBJ databases">
        <authorList>
            <person name="Zhang G."/>
            <person name="Stingl U."/>
        </authorList>
    </citation>
    <scope>NUCLEOTIDE SEQUENCE [LARGE SCALE GENOMIC DNA]</scope>
    <source>
        <strain evidence="4">ZGT108</strain>
    </source>
</reference>
<dbReference type="EMBL" id="LQBP01000007">
    <property type="protein sequence ID" value="KUJ78239.1"/>
    <property type="molecule type" value="Genomic_DNA"/>
</dbReference>
<gene>
    <name evidence="3" type="ORF">AVO44_13865</name>
</gene>
<accession>A0A0X3TRB9</accession>
<dbReference type="GO" id="GO:0005509">
    <property type="term" value="F:calcium ion binding"/>
    <property type="evidence" value="ECO:0007669"/>
    <property type="project" value="InterPro"/>
</dbReference>
<dbReference type="RefSeq" id="WP_068337976.1">
    <property type="nucleotide sequence ID" value="NZ_LQBP01000007.1"/>
</dbReference>
<dbReference type="Pfam" id="PF00353">
    <property type="entry name" value="HemolysinCabind"/>
    <property type="match status" value="3"/>
</dbReference>